<dbReference type="GO" id="GO:0008017">
    <property type="term" value="F:microtubule binding"/>
    <property type="evidence" value="ECO:0007669"/>
    <property type="project" value="TreeGrafter"/>
</dbReference>
<evidence type="ECO:0000256" key="4">
    <source>
        <dbReference type="ARBA" id="ARBA00022737"/>
    </source>
</evidence>
<reference evidence="9" key="1">
    <citation type="submission" date="2023-03" db="EMBL/GenBank/DDBJ databases">
        <authorList>
            <person name="Steffen K."/>
            <person name="Cardenas P."/>
        </authorList>
    </citation>
    <scope>NUCLEOTIDE SEQUENCE</scope>
</reference>
<dbReference type="InterPro" id="IPR011990">
    <property type="entry name" value="TPR-like_helical_dom_sf"/>
</dbReference>
<proteinExistence type="predicted"/>
<dbReference type="Proteomes" id="UP001174909">
    <property type="component" value="Unassembled WGS sequence"/>
</dbReference>
<comment type="subcellular location">
    <subcellularLocation>
        <location evidence="1">Cytoplasm</location>
        <location evidence="1">Cytoskeleton</location>
    </subcellularLocation>
</comment>
<evidence type="ECO:0000256" key="8">
    <source>
        <dbReference type="ARBA" id="ARBA00041958"/>
    </source>
</evidence>
<dbReference type="PANTHER" id="PTHR16056">
    <property type="entry name" value="REGULATOR OF MICROTUBULE DYNAMICS PROTEIN"/>
    <property type="match status" value="1"/>
</dbReference>
<evidence type="ECO:0000313" key="9">
    <source>
        <dbReference type="EMBL" id="CAI8014225.1"/>
    </source>
</evidence>
<dbReference type="Pfam" id="PF21033">
    <property type="entry name" value="RMD1-3"/>
    <property type="match status" value="1"/>
</dbReference>
<comment type="subunit">
    <text evidence="2">Interacts with microtubules.</text>
</comment>
<dbReference type="PANTHER" id="PTHR16056:SF16">
    <property type="entry name" value="REGULATOR OF MICROTUBULE DYNAMICS PROTEIN 1"/>
    <property type="match status" value="1"/>
</dbReference>
<evidence type="ECO:0000256" key="1">
    <source>
        <dbReference type="ARBA" id="ARBA00004245"/>
    </source>
</evidence>
<evidence type="ECO:0000256" key="6">
    <source>
        <dbReference type="ARBA" id="ARBA00023212"/>
    </source>
</evidence>
<evidence type="ECO:0000313" key="10">
    <source>
        <dbReference type="Proteomes" id="UP001174909"/>
    </source>
</evidence>
<evidence type="ECO:0000256" key="7">
    <source>
        <dbReference type="ARBA" id="ARBA00039966"/>
    </source>
</evidence>
<name>A0AA35RME1_GEOBA</name>
<organism evidence="9 10">
    <name type="scientific">Geodia barretti</name>
    <name type="common">Barrett's horny sponge</name>
    <dbReference type="NCBI Taxonomy" id="519541"/>
    <lineage>
        <taxon>Eukaryota</taxon>
        <taxon>Metazoa</taxon>
        <taxon>Porifera</taxon>
        <taxon>Demospongiae</taxon>
        <taxon>Heteroscleromorpha</taxon>
        <taxon>Tetractinellida</taxon>
        <taxon>Astrophorina</taxon>
        <taxon>Geodiidae</taxon>
        <taxon>Geodia</taxon>
    </lineage>
</organism>
<gene>
    <name evidence="9" type="ORF">GBAR_LOCUS8925</name>
</gene>
<dbReference type="InterPro" id="IPR049039">
    <property type="entry name" value="RMD1-3_a_helical_rpt"/>
</dbReference>
<dbReference type="GO" id="GO:0097431">
    <property type="term" value="C:mitotic spindle pole"/>
    <property type="evidence" value="ECO:0007669"/>
    <property type="project" value="TreeGrafter"/>
</dbReference>
<keyword evidence="3" id="KW-0963">Cytoplasm</keyword>
<dbReference type="GO" id="GO:0005737">
    <property type="term" value="C:cytoplasm"/>
    <property type="evidence" value="ECO:0007669"/>
    <property type="project" value="TreeGrafter"/>
</dbReference>
<evidence type="ECO:0000256" key="3">
    <source>
        <dbReference type="ARBA" id="ARBA00022490"/>
    </source>
</evidence>
<evidence type="ECO:0000256" key="2">
    <source>
        <dbReference type="ARBA" id="ARBA00011375"/>
    </source>
</evidence>
<dbReference type="Gene3D" id="1.25.40.10">
    <property type="entry name" value="Tetratricopeptide repeat domain"/>
    <property type="match status" value="1"/>
</dbReference>
<dbReference type="GO" id="GO:0005876">
    <property type="term" value="C:spindle microtubule"/>
    <property type="evidence" value="ECO:0007669"/>
    <property type="project" value="TreeGrafter"/>
</dbReference>
<keyword evidence="5" id="KW-0802">TPR repeat</keyword>
<keyword evidence="10" id="KW-1185">Reference proteome</keyword>
<dbReference type="EMBL" id="CASHTH010001351">
    <property type="protein sequence ID" value="CAI8014225.1"/>
    <property type="molecule type" value="Genomic_DNA"/>
</dbReference>
<evidence type="ECO:0000256" key="5">
    <source>
        <dbReference type="ARBA" id="ARBA00022803"/>
    </source>
</evidence>
<protein>
    <recommendedName>
        <fullName evidence="7">Regulator of microtubule dynamics protein 1</fullName>
    </recommendedName>
    <alternativeName>
        <fullName evidence="8">Protein FAM82B</fullName>
    </alternativeName>
</protein>
<accession>A0AA35RME1</accession>
<dbReference type="AlphaFoldDB" id="A0AA35RME1"/>
<sequence length="238" mass="27393">MADCTTQPLVSEIVARADELYEANQMREGLSYLKQYAHLDEVEVLWRLARLCYKAGKYQTEVQEEKKRLAGEGWSYIERALAAGGDRHNGCRRWAGILLSWSSEFEGIKKKIEKGFEIRDHFLSAIECDAKDATSMHLLGQWCYSVVSVPWYQRQVASVFFATPPQSTYQEALSYFEAAEKADPGFYMVNWLWIGKCHLALGKREEAEPWLEKTVSYETTLEEELEAKKEAAELLKKL</sequence>
<comment type="caution">
    <text evidence="9">The sequence shown here is derived from an EMBL/GenBank/DDBJ whole genome shotgun (WGS) entry which is preliminary data.</text>
</comment>
<keyword evidence="4" id="KW-0677">Repeat</keyword>
<dbReference type="SUPFAM" id="SSF48452">
    <property type="entry name" value="TPR-like"/>
    <property type="match status" value="1"/>
</dbReference>
<keyword evidence="6" id="KW-0206">Cytoskeleton</keyword>